<evidence type="ECO:0000259" key="8">
    <source>
        <dbReference type="PROSITE" id="PS50850"/>
    </source>
</evidence>
<keyword evidence="11" id="KW-1185">Reference proteome</keyword>
<dbReference type="PANTHER" id="PTHR23506:SF26">
    <property type="entry name" value="MFS-TYPE TRANSPORTER SLC18B1"/>
    <property type="match status" value="1"/>
</dbReference>
<dbReference type="GO" id="GO:0022857">
    <property type="term" value="F:transmembrane transporter activity"/>
    <property type="evidence" value="ECO:0007669"/>
    <property type="project" value="InterPro"/>
</dbReference>
<accession>A0A485LSU4</accession>
<feature type="transmembrane region" description="Helical" evidence="7">
    <location>
        <begin position="400"/>
        <end position="424"/>
    </location>
</feature>
<name>A0A485LSU4_9STRA</name>
<evidence type="ECO:0000256" key="3">
    <source>
        <dbReference type="ARBA" id="ARBA00022692"/>
    </source>
</evidence>
<feature type="transmembrane region" description="Helical" evidence="7">
    <location>
        <begin position="355"/>
        <end position="379"/>
    </location>
</feature>
<evidence type="ECO:0000256" key="2">
    <source>
        <dbReference type="ARBA" id="ARBA00022448"/>
    </source>
</evidence>
<feature type="transmembrane region" description="Helical" evidence="7">
    <location>
        <begin position="174"/>
        <end position="195"/>
    </location>
</feature>
<organism evidence="10 11">
    <name type="scientific">Aphanomyces stellatus</name>
    <dbReference type="NCBI Taxonomy" id="120398"/>
    <lineage>
        <taxon>Eukaryota</taxon>
        <taxon>Sar</taxon>
        <taxon>Stramenopiles</taxon>
        <taxon>Oomycota</taxon>
        <taxon>Saprolegniomycetes</taxon>
        <taxon>Saprolegniales</taxon>
        <taxon>Verrucalvaceae</taxon>
        <taxon>Aphanomyces</taxon>
    </lineage>
</organism>
<feature type="transmembrane region" description="Helical" evidence="7">
    <location>
        <begin position="201"/>
        <end position="223"/>
    </location>
</feature>
<evidence type="ECO:0000256" key="4">
    <source>
        <dbReference type="ARBA" id="ARBA00022989"/>
    </source>
</evidence>
<feature type="region of interest" description="Disordered" evidence="6">
    <location>
        <begin position="515"/>
        <end position="546"/>
    </location>
</feature>
<dbReference type="Gene3D" id="1.20.1250.20">
    <property type="entry name" value="MFS general substrate transporter like domains"/>
    <property type="match status" value="2"/>
</dbReference>
<evidence type="ECO:0000256" key="7">
    <source>
        <dbReference type="SAM" id="Phobius"/>
    </source>
</evidence>
<dbReference type="GO" id="GO:0016020">
    <property type="term" value="C:membrane"/>
    <property type="evidence" value="ECO:0007669"/>
    <property type="project" value="UniProtKB-SubCell"/>
</dbReference>
<evidence type="ECO:0000313" key="10">
    <source>
        <dbReference type="EMBL" id="VFU01972.1"/>
    </source>
</evidence>
<dbReference type="SUPFAM" id="SSF103473">
    <property type="entry name" value="MFS general substrate transporter"/>
    <property type="match status" value="1"/>
</dbReference>
<dbReference type="PROSITE" id="PS50850">
    <property type="entry name" value="MFS"/>
    <property type="match status" value="1"/>
</dbReference>
<dbReference type="EMBL" id="CAADRA010007547">
    <property type="protein sequence ID" value="VFU01972.1"/>
    <property type="molecule type" value="Genomic_DNA"/>
</dbReference>
<dbReference type="InterPro" id="IPR020846">
    <property type="entry name" value="MFS_dom"/>
</dbReference>
<evidence type="ECO:0000256" key="6">
    <source>
        <dbReference type="SAM" id="MobiDB-lite"/>
    </source>
</evidence>
<feature type="transmembrane region" description="Helical" evidence="7">
    <location>
        <begin position="322"/>
        <end position="343"/>
    </location>
</feature>
<dbReference type="InterPro" id="IPR050930">
    <property type="entry name" value="MFS_Vesicular_Transporter"/>
</dbReference>
<evidence type="ECO:0000313" key="9">
    <source>
        <dbReference type="EMBL" id="KAF0682549.1"/>
    </source>
</evidence>
<dbReference type="AlphaFoldDB" id="A0A485LSU4"/>
<protein>
    <submittedName>
        <fullName evidence="10">Aste57867_25347 protein</fullName>
    </submittedName>
</protein>
<dbReference type="PANTHER" id="PTHR23506">
    <property type="entry name" value="GH10249P"/>
    <property type="match status" value="1"/>
</dbReference>
<feature type="transmembrane region" description="Helical" evidence="7">
    <location>
        <begin position="138"/>
        <end position="162"/>
    </location>
</feature>
<feature type="domain" description="Major facilitator superfamily (MFS) profile" evidence="8">
    <location>
        <begin position="45"/>
        <end position="462"/>
    </location>
</feature>
<feature type="transmembrane region" description="Helical" evidence="7">
    <location>
        <begin position="436"/>
        <end position="458"/>
    </location>
</feature>
<keyword evidence="5 7" id="KW-0472">Membrane</keyword>
<feature type="transmembrane region" description="Helical" evidence="7">
    <location>
        <begin position="113"/>
        <end position="132"/>
    </location>
</feature>
<dbReference type="InterPro" id="IPR011701">
    <property type="entry name" value="MFS"/>
</dbReference>
<feature type="compositionally biased region" description="Gly residues" evidence="6">
    <location>
        <begin position="515"/>
        <end position="528"/>
    </location>
</feature>
<feature type="transmembrane region" description="Helical" evidence="7">
    <location>
        <begin position="292"/>
        <end position="313"/>
    </location>
</feature>
<dbReference type="EMBL" id="VJMH01007521">
    <property type="protein sequence ID" value="KAF0682549.1"/>
    <property type="molecule type" value="Genomic_DNA"/>
</dbReference>
<evidence type="ECO:0000256" key="5">
    <source>
        <dbReference type="ARBA" id="ARBA00023136"/>
    </source>
</evidence>
<gene>
    <name evidence="10" type="primary">Aste57867_25347</name>
    <name evidence="9" type="ORF">As57867_025269</name>
    <name evidence="10" type="ORF">ASTE57867_25347</name>
</gene>
<reference evidence="9" key="2">
    <citation type="submission" date="2019-06" db="EMBL/GenBank/DDBJ databases">
        <title>Genomics analysis of Aphanomyces spp. identifies a new class of oomycete effector associated with host adaptation.</title>
        <authorList>
            <person name="Gaulin E."/>
        </authorList>
    </citation>
    <scope>NUCLEOTIDE SEQUENCE</scope>
    <source>
        <strain evidence="9">CBS 578.67</strain>
    </source>
</reference>
<keyword evidence="3 7" id="KW-0812">Transmembrane</keyword>
<dbReference type="InterPro" id="IPR036259">
    <property type="entry name" value="MFS_trans_sf"/>
</dbReference>
<proteinExistence type="predicted"/>
<evidence type="ECO:0000313" key="11">
    <source>
        <dbReference type="Proteomes" id="UP000332933"/>
    </source>
</evidence>
<sequence>MARTPERRLSSEYGYCEACEDAKTHDALMQLSQPWNPFRRPSWQTAVVTTVGCMILFLANQLTTLLVGFYPAYAQETLGATSFQVSALFSIYPLCVMIACPAGSFLTTRLGRNAVICLGLFVSGLGTIWFAYCENVAILVVLRGVQGLGAGLAIVGSVSMIAEQLLMTVGHAVSITELVVAVAFITAPMVGSLLFDYGGIALPFLVSGLAQLACLMVIPSLFVEYGLPDGLLFDVDRPGADPRTPLQFRDVLTPIAFICLVITTAAMGGFGLVDPTLGSHLNRELGAQHTAIGIGFSLSALLYFLGDQAFVYLTSKCGCKPIILAGLACLTVAFLCLGVPALLRVHAAPTNASYALWSIDGIALVLMGSGAALAIAPGVPLSMASLDTTQENFKLAEARPLMIGLFGGAVYLGQAAGPCLAYVLAKSMPAVHGSSLPWVFTTYGVVLGLVWVYVWLYLPSGEDIQRKAATYRKTFSLQRQVSEYGQFVSIDEDEDDGSDDTYWFAAPPPPSAALGGGGGGYGSMGHGGNSPATHHRSNSASASFLPEDDNAKGFICRRVSGDDDENAPWLVSPVSPIHSA</sequence>
<comment type="subcellular location">
    <subcellularLocation>
        <location evidence="1">Membrane</location>
        <topology evidence="1">Multi-pass membrane protein</topology>
    </subcellularLocation>
</comment>
<keyword evidence="4 7" id="KW-1133">Transmembrane helix</keyword>
<feature type="transmembrane region" description="Helical" evidence="7">
    <location>
        <begin position="46"/>
        <end position="73"/>
    </location>
</feature>
<feature type="transmembrane region" description="Helical" evidence="7">
    <location>
        <begin position="85"/>
        <end position="106"/>
    </location>
</feature>
<dbReference type="Pfam" id="PF07690">
    <property type="entry name" value="MFS_1"/>
    <property type="match status" value="1"/>
</dbReference>
<reference evidence="10 11" key="1">
    <citation type="submission" date="2019-03" db="EMBL/GenBank/DDBJ databases">
        <authorList>
            <person name="Gaulin E."/>
            <person name="Dumas B."/>
        </authorList>
    </citation>
    <scope>NUCLEOTIDE SEQUENCE [LARGE SCALE GENOMIC DNA]</scope>
    <source>
        <strain evidence="10">CBS 568.67</strain>
    </source>
</reference>
<dbReference type="OrthoDB" id="446368at2759"/>
<dbReference type="Proteomes" id="UP000332933">
    <property type="component" value="Unassembled WGS sequence"/>
</dbReference>
<evidence type="ECO:0000256" key="1">
    <source>
        <dbReference type="ARBA" id="ARBA00004141"/>
    </source>
</evidence>
<keyword evidence="2" id="KW-0813">Transport</keyword>
<feature type="transmembrane region" description="Helical" evidence="7">
    <location>
        <begin position="251"/>
        <end position="272"/>
    </location>
</feature>